<sequence>MLSILVISVMCVSALNCISHDLPDYFPRCSIDDPNLNNCLLKAFNTVRPYVKKGVGEIGILPFEPLVLPTFNLSQESLAVNYTLTTWNFTIRGIDNYNVYEINYNPETLIFSAKIQFDALPVYTKYEVSGRLLHIPVEGKGFLSGTFLGPINATIRIEGKLMEVDGVEYYNTTNVKVTETIKDMEVAAEGLFDGDEELGRITNHLLNLFSAEIMQAANSVWEQLAEEMIMRFIKSFTGSVPYYKIFPKLNN</sequence>
<evidence type="ECO:0000313" key="5">
    <source>
        <dbReference type="Proteomes" id="UP000801492"/>
    </source>
</evidence>
<dbReference type="OrthoDB" id="8175281at2759"/>
<protein>
    <submittedName>
        <fullName evidence="4">Uncharacterized protein</fullName>
    </submittedName>
</protein>
<reference evidence="4" key="1">
    <citation type="submission" date="2019-08" db="EMBL/GenBank/DDBJ databases">
        <title>The genome of the North American firefly Photinus pyralis.</title>
        <authorList>
            <consortium name="Photinus pyralis genome working group"/>
            <person name="Fallon T.R."/>
            <person name="Sander Lower S.E."/>
            <person name="Weng J.-K."/>
        </authorList>
    </citation>
    <scope>NUCLEOTIDE SEQUENCE</scope>
    <source>
        <strain evidence="4">TRF0915ILg1</strain>
        <tissue evidence="4">Whole body</tissue>
    </source>
</reference>
<accession>A0A8K0CSM3</accession>
<organism evidence="4 5">
    <name type="scientific">Ignelater luminosus</name>
    <name type="common">Cucubano</name>
    <name type="synonym">Pyrophorus luminosus</name>
    <dbReference type="NCBI Taxonomy" id="2038154"/>
    <lineage>
        <taxon>Eukaryota</taxon>
        <taxon>Metazoa</taxon>
        <taxon>Ecdysozoa</taxon>
        <taxon>Arthropoda</taxon>
        <taxon>Hexapoda</taxon>
        <taxon>Insecta</taxon>
        <taxon>Pterygota</taxon>
        <taxon>Neoptera</taxon>
        <taxon>Endopterygota</taxon>
        <taxon>Coleoptera</taxon>
        <taxon>Polyphaga</taxon>
        <taxon>Elateriformia</taxon>
        <taxon>Elateroidea</taxon>
        <taxon>Elateridae</taxon>
        <taxon>Agrypninae</taxon>
        <taxon>Pyrophorini</taxon>
        <taxon>Ignelater</taxon>
    </lineage>
</organism>
<dbReference type="EMBL" id="VTPC01008411">
    <property type="protein sequence ID" value="KAF2892854.1"/>
    <property type="molecule type" value="Genomic_DNA"/>
</dbReference>
<keyword evidence="5" id="KW-1185">Reference proteome</keyword>
<dbReference type="InterPro" id="IPR038606">
    <property type="entry name" value="To_sf"/>
</dbReference>
<evidence type="ECO:0000256" key="1">
    <source>
        <dbReference type="ARBA" id="ARBA00022729"/>
    </source>
</evidence>
<dbReference type="InterPro" id="IPR010562">
    <property type="entry name" value="Haemolymph_juvenile_hormone-bd"/>
</dbReference>
<dbReference type="Proteomes" id="UP000801492">
    <property type="component" value="Unassembled WGS sequence"/>
</dbReference>
<evidence type="ECO:0000313" key="4">
    <source>
        <dbReference type="EMBL" id="KAF2892854.1"/>
    </source>
</evidence>
<dbReference type="PANTHER" id="PTHR11008:SF32">
    <property type="entry name" value="CIRCADIAN CLOCK-CONTROLLED PROTEIN DAYWAKE-RELATED"/>
    <property type="match status" value="1"/>
</dbReference>
<name>A0A8K0CSM3_IGNLU</name>
<keyword evidence="1" id="KW-0732">Signal</keyword>
<dbReference type="PANTHER" id="PTHR11008">
    <property type="entry name" value="PROTEIN TAKEOUT-LIKE PROTEIN"/>
    <property type="match status" value="1"/>
</dbReference>
<keyword evidence="2" id="KW-0090">Biological rhythms</keyword>
<dbReference type="GO" id="GO:0007623">
    <property type="term" value="P:circadian rhythm"/>
    <property type="evidence" value="ECO:0007669"/>
    <property type="project" value="UniProtKB-ARBA"/>
</dbReference>
<dbReference type="FunFam" id="3.15.10.30:FF:000001">
    <property type="entry name" value="Takeout-like protein 1"/>
    <property type="match status" value="1"/>
</dbReference>
<dbReference type="Pfam" id="PF06585">
    <property type="entry name" value="JHBP"/>
    <property type="match status" value="1"/>
</dbReference>
<proteinExistence type="inferred from homology"/>
<dbReference type="Gene3D" id="3.15.10.30">
    <property type="entry name" value="Haemolymph juvenile hormone binding protein"/>
    <property type="match status" value="1"/>
</dbReference>
<gene>
    <name evidence="4" type="ORF">ILUMI_13320</name>
</gene>
<dbReference type="GO" id="GO:0005615">
    <property type="term" value="C:extracellular space"/>
    <property type="evidence" value="ECO:0007669"/>
    <property type="project" value="TreeGrafter"/>
</dbReference>
<evidence type="ECO:0000256" key="3">
    <source>
        <dbReference type="ARBA" id="ARBA00060902"/>
    </source>
</evidence>
<comment type="similarity">
    <text evidence="3">Belongs to the TO family.</text>
</comment>
<dbReference type="AlphaFoldDB" id="A0A8K0CSM3"/>
<evidence type="ECO:0000256" key="2">
    <source>
        <dbReference type="ARBA" id="ARBA00023108"/>
    </source>
</evidence>
<comment type="caution">
    <text evidence="4">The sequence shown here is derived from an EMBL/GenBank/DDBJ whole genome shotgun (WGS) entry which is preliminary data.</text>
</comment>
<dbReference type="SMART" id="SM00700">
    <property type="entry name" value="JHBP"/>
    <property type="match status" value="1"/>
</dbReference>